<dbReference type="Proteomes" id="UP001215151">
    <property type="component" value="Unassembled WGS sequence"/>
</dbReference>
<dbReference type="EMBL" id="JAPEVG010000262">
    <property type="protein sequence ID" value="KAJ8472372.1"/>
    <property type="molecule type" value="Genomic_DNA"/>
</dbReference>
<name>A0AAD7TNG9_9APHY</name>
<keyword evidence="3" id="KW-0732">Signal</keyword>
<feature type="signal peptide" evidence="3">
    <location>
        <begin position="1"/>
        <end position="24"/>
    </location>
</feature>
<keyword evidence="2" id="KW-1133">Transmembrane helix</keyword>
<proteinExistence type="predicted"/>
<organism evidence="4 5">
    <name type="scientific">Trametes cubensis</name>
    <dbReference type="NCBI Taxonomy" id="1111947"/>
    <lineage>
        <taxon>Eukaryota</taxon>
        <taxon>Fungi</taxon>
        <taxon>Dikarya</taxon>
        <taxon>Basidiomycota</taxon>
        <taxon>Agaricomycotina</taxon>
        <taxon>Agaricomycetes</taxon>
        <taxon>Polyporales</taxon>
        <taxon>Polyporaceae</taxon>
        <taxon>Trametes</taxon>
    </lineage>
</organism>
<reference evidence="4" key="1">
    <citation type="submission" date="2022-11" db="EMBL/GenBank/DDBJ databases">
        <title>Genome Sequence of Cubamyces cubensis.</title>
        <authorList>
            <person name="Buettner E."/>
        </authorList>
    </citation>
    <scope>NUCLEOTIDE SEQUENCE</scope>
    <source>
        <strain evidence="4">MPL-01</strain>
    </source>
</reference>
<sequence>MDTLGRILAGTALCLLFLVLQCQAQSVHGFNWGFTLTSSNIEECANQTIQIKPVNSSTSYLGQPPYYMLALEVEGVTTYTPIGDDPGHLTWQNTHRGGAELLLTVVDSIGQTGGFPTSFFNSVAAPAGSDTSCLIPEPTASTPRITSSITGNLETCEPWKLSITGGTKPYNVTLAQLGAGNITVAPMGPYDDVFVYIDRAGPGFPLIAGVTDSTGQWGVSTIAINTTGSSDTDCVGLVSVSETEAQFQAKEAVDASAARASSAKAHARSVALGIVFGLVLPLLVGGLVGLWWWRRRRSSQGRWLSQVPKQPQAHDEEQPQERLVRPNLNLDMSQVTSVVRVDSQQYRTASWAVDSELSIRQTDSPSSMDMSTTELHQTIPTPYMTSATLPRPLTTAKSPLSPPDPLAMTPNSTSPAATLTPEARYRKALEAHAEAQANRARLQAQMATNPRQSPIAGPSSRRPHVQRSQSAGVVRTFPAQPLPRRMGASLRLPPVAAISEEGPDIIIQHRDGGIVEELPPPYFDTGRYAEGRDDVPETEAAPGTVGRP</sequence>
<protein>
    <recommendedName>
        <fullName evidence="6">Mid2 domain-containing protein</fullName>
    </recommendedName>
</protein>
<evidence type="ECO:0000256" key="1">
    <source>
        <dbReference type="SAM" id="MobiDB-lite"/>
    </source>
</evidence>
<gene>
    <name evidence="4" type="ORF">ONZ51_g8562</name>
</gene>
<evidence type="ECO:0000313" key="4">
    <source>
        <dbReference type="EMBL" id="KAJ8472372.1"/>
    </source>
</evidence>
<feature type="region of interest" description="Disordered" evidence="1">
    <location>
        <begin position="446"/>
        <end position="474"/>
    </location>
</feature>
<evidence type="ECO:0000256" key="2">
    <source>
        <dbReference type="SAM" id="Phobius"/>
    </source>
</evidence>
<feature type="chain" id="PRO_5041912558" description="Mid2 domain-containing protein" evidence="3">
    <location>
        <begin position="25"/>
        <end position="548"/>
    </location>
</feature>
<comment type="caution">
    <text evidence="4">The sequence shown here is derived from an EMBL/GenBank/DDBJ whole genome shotgun (WGS) entry which is preliminary data.</text>
</comment>
<keyword evidence="5" id="KW-1185">Reference proteome</keyword>
<evidence type="ECO:0008006" key="6">
    <source>
        <dbReference type="Google" id="ProtNLM"/>
    </source>
</evidence>
<evidence type="ECO:0000313" key="5">
    <source>
        <dbReference type="Proteomes" id="UP001215151"/>
    </source>
</evidence>
<keyword evidence="2" id="KW-0812">Transmembrane</keyword>
<keyword evidence="2" id="KW-0472">Membrane</keyword>
<feature type="region of interest" description="Disordered" evidence="1">
    <location>
        <begin position="510"/>
        <end position="548"/>
    </location>
</feature>
<dbReference type="AlphaFoldDB" id="A0AAD7TNG9"/>
<accession>A0AAD7TNG9</accession>
<feature type="transmembrane region" description="Helical" evidence="2">
    <location>
        <begin position="270"/>
        <end position="293"/>
    </location>
</feature>
<evidence type="ECO:0000256" key="3">
    <source>
        <dbReference type="SAM" id="SignalP"/>
    </source>
</evidence>